<keyword evidence="8" id="KW-0460">Magnesium</keyword>
<dbReference type="GO" id="GO:0005524">
    <property type="term" value="F:ATP binding"/>
    <property type="evidence" value="ECO:0007669"/>
    <property type="project" value="UniProtKB-KW"/>
</dbReference>
<feature type="domain" description="Mab-21-like nucleotidyltransferase" evidence="10">
    <location>
        <begin position="267"/>
        <end position="340"/>
    </location>
</feature>
<keyword evidence="3" id="KW-0808">Transferase</keyword>
<evidence type="ECO:0000256" key="7">
    <source>
        <dbReference type="ARBA" id="ARBA00022840"/>
    </source>
</evidence>
<dbReference type="Pfam" id="PF20266">
    <property type="entry name" value="Mab-21_C"/>
    <property type="match status" value="1"/>
</dbReference>
<dbReference type="Proteomes" id="UP000085678">
    <property type="component" value="Unplaced"/>
</dbReference>
<evidence type="ECO:0000256" key="2">
    <source>
        <dbReference type="ARBA" id="ARBA00008307"/>
    </source>
</evidence>
<dbReference type="GO" id="GO:0046872">
    <property type="term" value="F:metal ion binding"/>
    <property type="evidence" value="ECO:0007669"/>
    <property type="project" value="UniProtKB-KW"/>
</dbReference>
<feature type="compositionally biased region" description="Basic and acidic residues" evidence="9">
    <location>
        <begin position="77"/>
        <end position="88"/>
    </location>
</feature>
<keyword evidence="6" id="KW-0547">Nucleotide-binding</keyword>
<dbReference type="InterPro" id="IPR046906">
    <property type="entry name" value="Mab-21_HhH/H2TH-like"/>
</dbReference>
<feature type="region of interest" description="Disordered" evidence="9">
    <location>
        <begin position="77"/>
        <end position="97"/>
    </location>
</feature>
<feature type="region of interest" description="Disordered" evidence="9">
    <location>
        <begin position="649"/>
        <end position="679"/>
    </location>
</feature>
<dbReference type="OrthoDB" id="5968689at2759"/>
<dbReference type="Gene3D" id="1.10.1410.40">
    <property type="match status" value="1"/>
</dbReference>
<keyword evidence="7" id="KW-0067">ATP-binding</keyword>
<sequence length="679" mass="76380">MTPLAKSVSENLTIAGLVGSGRTYGPREKKWFNELHRATAAEVKKLEGRPLKFSEYIKSIKKAFDIGIQMVRQFETETRPVDREEEGGKQPSLTCRHNCPHENPPVPLENSTFATGPNQISENDTLSCIGMSSAESTKKAKEAENYSEKDNLFATSTDVSPEMGASSGISEEPLQAQRSIGSDEEILYDRKSGNIPITKKRAEEYFGPRLMHFMLGLNKEQSSTMGGLIGLFKQEDLPKSDVFRIPLDGSGPPLTNQEEAHVAPVRDYPRKLHVDIVPALKCTGWPKVANLWPKRSRKWPPQHVVSDILEKGFYVVAKHPDVAEIEDPDSIFRLGFPITENLLSDAMSPTQNKCYRVLKALHQKLFKPNTENFSSYHIKTTLFWVSEDTDGGSWSDGDIGNWILLILKKLRFAVGERQLAHYFIPSLNLFQKLTESEFAFLETQLDSIINDPTGVLKSLIHDIQETAISVASRSLPEETVQPPVNLNLTPGQTFHDRWTEEYDKVSQEAIEAASSTSEIDETDPDFHFVANEYRKLVMEHKLSKEMLRKVIGQSKGMSYLKYIYNVAAMKATDMRAVVLKDLRVLVRFHKYLVEQPDFGPGNEEALLIRAMEEIGHNDPNRFDMAELFPKVDVSNIIQFYNSMSVPLPGQSSSGEDVSGRESLRAGGESRRLVDDIDLD</sequence>
<evidence type="ECO:0000313" key="12">
    <source>
        <dbReference type="Proteomes" id="UP000085678"/>
    </source>
</evidence>
<feature type="domain" description="Mab-21-like HhH/H2TH-like" evidence="11">
    <location>
        <begin position="351"/>
        <end position="445"/>
    </location>
</feature>
<dbReference type="InterPro" id="IPR024810">
    <property type="entry name" value="MAB21L/cGLR"/>
</dbReference>
<dbReference type="InterPro" id="IPR046903">
    <property type="entry name" value="Mab-21-like_nuc_Trfase"/>
</dbReference>
<dbReference type="GeneID" id="106161835"/>
<evidence type="ECO:0000259" key="10">
    <source>
        <dbReference type="Pfam" id="PF03281"/>
    </source>
</evidence>
<keyword evidence="4" id="KW-0548">Nucleotidyltransferase</keyword>
<evidence type="ECO:0000256" key="8">
    <source>
        <dbReference type="ARBA" id="ARBA00022842"/>
    </source>
</evidence>
<comment type="similarity">
    <text evidence="2">Belongs to the mab-21 family.</text>
</comment>
<dbReference type="AlphaFoldDB" id="A0A1S3I902"/>
<protein>
    <submittedName>
        <fullName evidence="13">Uncharacterized protein LOC106161835</fullName>
    </submittedName>
</protein>
<keyword evidence="5" id="KW-0479">Metal-binding</keyword>
<dbReference type="PANTHER" id="PTHR10656">
    <property type="entry name" value="CELL FATE DETERMINING PROTEIN MAB21-RELATED"/>
    <property type="match status" value="1"/>
</dbReference>
<dbReference type="KEGG" id="lak:106161835"/>
<dbReference type="InParanoid" id="A0A1S3I902"/>
<accession>A0A1S3I902</accession>
<name>A0A1S3I902_LINAN</name>
<evidence type="ECO:0000313" key="13">
    <source>
        <dbReference type="RefSeq" id="XP_013394346.1"/>
    </source>
</evidence>
<dbReference type="RefSeq" id="XP_013394346.1">
    <property type="nucleotide sequence ID" value="XM_013538892.1"/>
</dbReference>
<dbReference type="GO" id="GO:0016779">
    <property type="term" value="F:nucleotidyltransferase activity"/>
    <property type="evidence" value="ECO:0007669"/>
    <property type="project" value="UniProtKB-KW"/>
</dbReference>
<dbReference type="PANTHER" id="PTHR10656:SF42">
    <property type="entry name" value="CYCLIC GMP-AMP SYNTHASE-LIKE PROTEIN-RELATED"/>
    <property type="match status" value="1"/>
</dbReference>
<gene>
    <name evidence="13" type="primary">LOC106161835</name>
</gene>
<evidence type="ECO:0000256" key="3">
    <source>
        <dbReference type="ARBA" id="ARBA00022679"/>
    </source>
</evidence>
<feature type="compositionally biased region" description="Basic and acidic residues" evidence="9">
    <location>
        <begin position="657"/>
        <end position="679"/>
    </location>
</feature>
<dbReference type="SMART" id="SM01265">
    <property type="entry name" value="Mab-21"/>
    <property type="match status" value="1"/>
</dbReference>
<evidence type="ECO:0000256" key="6">
    <source>
        <dbReference type="ARBA" id="ARBA00022741"/>
    </source>
</evidence>
<dbReference type="Pfam" id="PF03281">
    <property type="entry name" value="Mab-21"/>
    <property type="match status" value="1"/>
</dbReference>
<comment type="cofactor">
    <cofactor evidence="1">
        <name>Mg(2+)</name>
        <dbReference type="ChEBI" id="CHEBI:18420"/>
    </cofactor>
</comment>
<reference evidence="13" key="1">
    <citation type="submission" date="2025-08" db="UniProtKB">
        <authorList>
            <consortium name="RefSeq"/>
        </authorList>
    </citation>
    <scope>IDENTIFICATION</scope>
    <source>
        <tissue evidence="13">Gonads</tissue>
    </source>
</reference>
<proteinExistence type="inferred from homology"/>
<evidence type="ECO:0000256" key="9">
    <source>
        <dbReference type="SAM" id="MobiDB-lite"/>
    </source>
</evidence>
<evidence type="ECO:0000256" key="4">
    <source>
        <dbReference type="ARBA" id="ARBA00022695"/>
    </source>
</evidence>
<organism evidence="12 13">
    <name type="scientific">Lingula anatina</name>
    <name type="common">Brachiopod</name>
    <name type="synonym">Lingula unguis</name>
    <dbReference type="NCBI Taxonomy" id="7574"/>
    <lineage>
        <taxon>Eukaryota</taxon>
        <taxon>Metazoa</taxon>
        <taxon>Spiralia</taxon>
        <taxon>Lophotrochozoa</taxon>
        <taxon>Brachiopoda</taxon>
        <taxon>Linguliformea</taxon>
        <taxon>Lingulata</taxon>
        <taxon>Lingulida</taxon>
        <taxon>Linguloidea</taxon>
        <taxon>Lingulidae</taxon>
        <taxon>Lingula</taxon>
    </lineage>
</organism>
<evidence type="ECO:0000259" key="11">
    <source>
        <dbReference type="Pfam" id="PF20266"/>
    </source>
</evidence>
<keyword evidence="12" id="KW-1185">Reference proteome</keyword>
<evidence type="ECO:0000256" key="1">
    <source>
        <dbReference type="ARBA" id="ARBA00001946"/>
    </source>
</evidence>
<evidence type="ECO:0000256" key="5">
    <source>
        <dbReference type="ARBA" id="ARBA00022723"/>
    </source>
</evidence>